<proteinExistence type="predicted"/>
<keyword evidence="2" id="KW-1185">Reference proteome</keyword>
<organism evidence="1 2">
    <name type="scientific">Mikania micrantha</name>
    <name type="common">bitter vine</name>
    <dbReference type="NCBI Taxonomy" id="192012"/>
    <lineage>
        <taxon>Eukaryota</taxon>
        <taxon>Viridiplantae</taxon>
        <taxon>Streptophyta</taxon>
        <taxon>Embryophyta</taxon>
        <taxon>Tracheophyta</taxon>
        <taxon>Spermatophyta</taxon>
        <taxon>Magnoliopsida</taxon>
        <taxon>eudicotyledons</taxon>
        <taxon>Gunneridae</taxon>
        <taxon>Pentapetalae</taxon>
        <taxon>asterids</taxon>
        <taxon>campanulids</taxon>
        <taxon>Asterales</taxon>
        <taxon>Asteraceae</taxon>
        <taxon>Asteroideae</taxon>
        <taxon>Heliantheae alliance</taxon>
        <taxon>Eupatorieae</taxon>
        <taxon>Mikania</taxon>
    </lineage>
</organism>
<dbReference type="AlphaFoldDB" id="A0A5N6PPZ1"/>
<gene>
    <name evidence="1" type="ORF">E3N88_06864</name>
</gene>
<dbReference type="PANTHER" id="PTHR48045">
    <property type="entry name" value="UDP-GLYCOSYLTRANSFERASE 72B1"/>
    <property type="match status" value="1"/>
</dbReference>
<dbReference type="EMBL" id="SZYD01000003">
    <property type="protein sequence ID" value="KAD6795968.1"/>
    <property type="molecule type" value="Genomic_DNA"/>
</dbReference>
<sequence length="192" mass="21795">MFLGAKEAADHIIYNSTIDLEPGTFTLFPKMLPIGPLLATNRSKRQVGHFWSEDSSCLTWLDQQPVCSVIYNWHSWESGQLGTSTGGPKPSVGGLLHESLWLELYNGRVSNGVRFLCWPYFAEQYFNKTYICDIWKTGIGLNKDDADIVTREEIKIKVEELLNNNKIKENAFILQETVTNSLQEGNSSNKKF</sequence>
<dbReference type="SUPFAM" id="SSF53756">
    <property type="entry name" value="UDP-Glycosyltransferase/glycogen phosphorylase"/>
    <property type="match status" value="1"/>
</dbReference>
<evidence type="ECO:0000313" key="1">
    <source>
        <dbReference type="EMBL" id="KAD6795968.1"/>
    </source>
</evidence>
<name>A0A5N6PPZ1_9ASTR</name>
<reference evidence="1 2" key="1">
    <citation type="submission" date="2019-05" db="EMBL/GenBank/DDBJ databases">
        <title>Mikania micrantha, genome provides insights into the molecular mechanism of rapid growth.</title>
        <authorList>
            <person name="Liu B."/>
        </authorList>
    </citation>
    <scope>NUCLEOTIDE SEQUENCE [LARGE SCALE GENOMIC DNA]</scope>
    <source>
        <strain evidence="1">NLD-2019</strain>
        <tissue evidence="1">Leaf</tissue>
    </source>
</reference>
<evidence type="ECO:0000313" key="2">
    <source>
        <dbReference type="Proteomes" id="UP000326396"/>
    </source>
</evidence>
<dbReference type="Proteomes" id="UP000326396">
    <property type="component" value="Linkage Group LG11"/>
</dbReference>
<protein>
    <submittedName>
        <fullName evidence="1">Uncharacterized protein</fullName>
    </submittedName>
</protein>
<dbReference type="Gene3D" id="3.40.50.2000">
    <property type="entry name" value="Glycogen Phosphorylase B"/>
    <property type="match status" value="4"/>
</dbReference>
<accession>A0A5N6PPZ1</accession>
<comment type="caution">
    <text evidence="1">The sequence shown here is derived from an EMBL/GenBank/DDBJ whole genome shotgun (WGS) entry which is preliminary data.</text>
</comment>
<dbReference type="OrthoDB" id="5835829at2759"/>
<dbReference type="PANTHER" id="PTHR48045:SF21">
    <property type="entry name" value="UDP-GLYCOSYLTRANSFERASE 83A1"/>
    <property type="match status" value="1"/>
</dbReference>